<keyword evidence="4" id="KW-1185">Reference proteome</keyword>
<dbReference type="KEGG" id="tpol:Mal48_10900"/>
<dbReference type="Gene3D" id="3.40.50.1820">
    <property type="entry name" value="alpha/beta hydrolase"/>
    <property type="match status" value="1"/>
</dbReference>
<dbReference type="Pfam" id="PF00756">
    <property type="entry name" value="Esterase"/>
    <property type="match status" value="1"/>
</dbReference>
<proteinExistence type="predicted"/>
<evidence type="ECO:0000256" key="1">
    <source>
        <dbReference type="ARBA" id="ARBA00022729"/>
    </source>
</evidence>
<evidence type="ECO:0000256" key="2">
    <source>
        <dbReference type="SAM" id="SignalP"/>
    </source>
</evidence>
<dbReference type="PANTHER" id="PTHR43037">
    <property type="entry name" value="UNNAMED PRODUCT-RELATED"/>
    <property type="match status" value="1"/>
</dbReference>
<gene>
    <name evidence="3" type="ORF">Mal48_10900</name>
</gene>
<organism evidence="3 4">
    <name type="scientific">Thalassoglobus polymorphus</name>
    <dbReference type="NCBI Taxonomy" id="2527994"/>
    <lineage>
        <taxon>Bacteria</taxon>
        <taxon>Pseudomonadati</taxon>
        <taxon>Planctomycetota</taxon>
        <taxon>Planctomycetia</taxon>
        <taxon>Planctomycetales</taxon>
        <taxon>Planctomycetaceae</taxon>
        <taxon>Thalassoglobus</taxon>
    </lineage>
</organism>
<dbReference type="EMBL" id="CP036267">
    <property type="protein sequence ID" value="QDT31854.1"/>
    <property type="molecule type" value="Genomic_DNA"/>
</dbReference>
<dbReference type="RefSeq" id="WP_197442066.1">
    <property type="nucleotide sequence ID" value="NZ_CP036267.1"/>
</dbReference>
<accession>A0A517QJS4</accession>
<name>A0A517QJS4_9PLAN</name>
<dbReference type="Proteomes" id="UP000315724">
    <property type="component" value="Chromosome"/>
</dbReference>
<dbReference type="PANTHER" id="PTHR43037:SF1">
    <property type="entry name" value="BLL1128 PROTEIN"/>
    <property type="match status" value="1"/>
</dbReference>
<dbReference type="InterPro" id="IPR000801">
    <property type="entry name" value="Esterase-like"/>
</dbReference>
<feature type="chain" id="PRO_5022070014" evidence="2">
    <location>
        <begin position="36"/>
        <end position="301"/>
    </location>
</feature>
<dbReference type="InterPro" id="IPR029058">
    <property type="entry name" value="AB_hydrolase_fold"/>
</dbReference>
<sequence precursor="true">MTKPNMQPFPRKLKRFGKTLFLLSFLLVVCQRGLAQETQEITLEKTLTTKLTYQCFVTTPKGYKDDTAREWPMILFLHGGGSPKPEKLKNSMRWLTDLPAIVVVPICPPSEEGWQFQNWNWKMLGELVREIDRQYQVDPKMRSVIGFSMGGSAAWELPYHEPKLFSKSVVIAGLCHPWSLRHFPKIPVWDFVGEKDYMRKEQEETVSSARRFGVDVVQTTWKDADHGGIFKNAQSYQRMLDWLVSNEDLRREEVLELGPPIPPPDNHSLNQQIPHVSGDLNSHRSASFIGVRFTICFPDEK</sequence>
<dbReference type="AlphaFoldDB" id="A0A517QJS4"/>
<reference evidence="3 4" key="1">
    <citation type="submission" date="2019-02" db="EMBL/GenBank/DDBJ databases">
        <title>Deep-cultivation of Planctomycetes and their phenomic and genomic characterization uncovers novel biology.</title>
        <authorList>
            <person name="Wiegand S."/>
            <person name="Jogler M."/>
            <person name="Boedeker C."/>
            <person name="Pinto D."/>
            <person name="Vollmers J."/>
            <person name="Rivas-Marin E."/>
            <person name="Kohn T."/>
            <person name="Peeters S.H."/>
            <person name="Heuer A."/>
            <person name="Rast P."/>
            <person name="Oberbeckmann S."/>
            <person name="Bunk B."/>
            <person name="Jeske O."/>
            <person name="Meyerdierks A."/>
            <person name="Storesund J.E."/>
            <person name="Kallscheuer N."/>
            <person name="Luecker S."/>
            <person name="Lage O.M."/>
            <person name="Pohl T."/>
            <person name="Merkel B.J."/>
            <person name="Hornburger P."/>
            <person name="Mueller R.-W."/>
            <person name="Bruemmer F."/>
            <person name="Labrenz M."/>
            <person name="Spormann A.M."/>
            <person name="Op den Camp H."/>
            <person name="Overmann J."/>
            <person name="Amann R."/>
            <person name="Jetten M.S.M."/>
            <person name="Mascher T."/>
            <person name="Medema M.H."/>
            <person name="Devos D.P."/>
            <person name="Kaster A.-K."/>
            <person name="Ovreas L."/>
            <person name="Rohde M."/>
            <person name="Galperin M.Y."/>
            <person name="Jogler C."/>
        </authorList>
    </citation>
    <scope>NUCLEOTIDE SEQUENCE [LARGE SCALE GENOMIC DNA]</scope>
    <source>
        <strain evidence="3 4">Mal48</strain>
    </source>
</reference>
<dbReference type="InterPro" id="IPR050955">
    <property type="entry name" value="Plant_Biomass_Hydrol_Est"/>
</dbReference>
<feature type="signal peptide" evidence="2">
    <location>
        <begin position="1"/>
        <end position="35"/>
    </location>
</feature>
<dbReference type="SUPFAM" id="SSF53474">
    <property type="entry name" value="alpha/beta-Hydrolases"/>
    <property type="match status" value="1"/>
</dbReference>
<evidence type="ECO:0000313" key="3">
    <source>
        <dbReference type="EMBL" id="QDT31854.1"/>
    </source>
</evidence>
<keyword evidence="1 2" id="KW-0732">Signal</keyword>
<protein>
    <submittedName>
        <fullName evidence="3">Esterase</fullName>
    </submittedName>
</protein>
<evidence type="ECO:0000313" key="4">
    <source>
        <dbReference type="Proteomes" id="UP000315724"/>
    </source>
</evidence>